<dbReference type="AlphaFoldDB" id="A0A2N8ZDG2"/>
<dbReference type="OrthoDB" id="6260771at2"/>
<organism evidence="2 3">
    <name type="scientific">Vibrio tapetis subsp. tapetis</name>
    <dbReference type="NCBI Taxonomy" id="1671868"/>
    <lineage>
        <taxon>Bacteria</taxon>
        <taxon>Pseudomonadati</taxon>
        <taxon>Pseudomonadota</taxon>
        <taxon>Gammaproteobacteria</taxon>
        <taxon>Vibrionales</taxon>
        <taxon>Vibrionaceae</taxon>
        <taxon>Vibrio</taxon>
    </lineage>
</organism>
<accession>A0A2N8ZDG2</accession>
<feature type="signal peptide" evidence="1">
    <location>
        <begin position="1"/>
        <end position="19"/>
    </location>
</feature>
<keyword evidence="3" id="KW-1185">Reference proteome</keyword>
<proteinExistence type="predicted"/>
<protein>
    <submittedName>
        <fullName evidence="2">Uncharacterized protein</fullName>
    </submittedName>
</protein>
<evidence type="ECO:0000313" key="3">
    <source>
        <dbReference type="Proteomes" id="UP000235828"/>
    </source>
</evidence>
<keyword evidence="1" id="KW-0732">Signal</keyword>
<reference evidence="2 3" key="1">
    <citation type="submission" date="2017-10" db="EMBL/GenBank/DDBJ databases">
        <authorList>
            <person name="Banno H."/>
            <person name="Chua N.-H."/>
        </authorList>
    </citation>
    <scope>NUCLEOTIDE SEQUENCE [LARGE SCALE GENOMIC DNA]</scope>
    <source>
        <strain evidence="2">Vibrio tapetis CECT4600</strain>
    </source>
</reference>
<dbReference type="InterPro" id="IPR011990">
    <property type="entry name" value="TPR-like_helical_dom_sf"/>
</dbReference>
<dbReference type="SUPFAM" id="SSF48452">
    <property type="entry name" value="TPR-like"/>
    <property type="match status" value="1"/>
</dbReference>
<evidence type="ECO:0000313" key="2">
    <source>
        <dbReference type="EMBL" id="SON49952.1"/>
    </source>
</evidence>
<sequence>MKHWITALLLMVLVGCAQSQDSRTHSASADAQKQVAMMSEQNNQLDSALNIYQRLYKKKPDAEINLALGRLYYKSEQWVLAQTHLEQIEEDQPEWAKSRIWMAKTQLKLSNPELAFVNLPTDINTNELRNLKAVTLDYLQRHEEAQALYMQVLAADKLDVKARRNLVYSQILSGDYREAEVQLVALYELGVRDRQRDMLAAIVALLQQDDPKAVRTLEGYSSPYEVEQLLAQLESLKATQ</sequence>
<dbReference type="KEGG" id="vta:A1973"/>
<dbReference type="Proteomes" id="UP000235828">
    <property type="component" value="Chromosome A"/>
</dbReference>
<dbReference type="PROSITE" id="PS51257">
    <property type="entry name" value="PROKAR_LIPOPROTEIN"/>
    <property type="match status" value="1"/>
</dbReference>
<feature type="chain" id="PRO_5014892866" evidence="1">
    <location>
        <begin position="20"/>
        <end position="240"/>
    </location>
</feature>
<dbReference type="Gene3D" id="1.25.40.10">
    <property type="entry name" value="Tetratricopeptide repeat domain"/>
    <property type="match status" value="1"/>
</dbReference>
<evidence type="ECO:0000256" key="1">
    <source>
        <dbReference type="SAM" id="SignalP"/>
    </source>
</evidence>
<dbReference type="Pfam" id="PF14559">
    <property type="entry name" value="TPR_19"/>
    <property type="match status" value="1"/>
</dbReference>
<name>A0A2N8ZDG2_9VIBR</name>
<dbReference type="EMBL" id="LT960611">
    <property type="protein sequence ID" value="SON49952.1"/>
    <property type="molecule type" value="Genomic_DNA"/>
</dbReference>
<dbReference type="RefSeq" id="WP_102522529.1">
    <property type="nucleotide sequence ID" value="NZ_LT960611.1"/>
</dbReference>
<gene>
    <name evidence="2" type="ORF">VTAP4600_A1973</name>
</gene>